<dbReference type="Pfam" id="PF00378">
    <property type="entry name" value="ECH_1"/>
    <property type="match status" value="1"/>
</dbReference>
<dbReference type="EMBL" id="FXBL01000004">
    <property type="protein sequence ID" value="SMH52149.1"/>
    <property type="molecule type" value="Genomic_DNA"/>
</dbReference>
<evidence type="ECO:0000256" key="2">
    <source>
        <dbReference type="ARBA" id="ARBA00023239"/>
    </source>
</evidence>
<dbReference type="InterPro" id="IPR029045">
    <property type="entry name" value="ClpP/crotonase-like_dom_sf"/>
</dbReference>
<name>A0A1X7PM57_9HYPH</name>
<dbReference type="OrthoDB" id="5730382at2"/>
<dbReference type="RefSeq" id="WP_085466290.1">
    <property type="nucleotide sequence ID" value="NZ_FXBL01000004.1"/>
</dbReference>
<dbReference type="Gene3D" id="3.90.226.10">
    <property type="entry name" value="2-enoyl-CoA Hydratase, Chain A, domain 1"/>
    <property type="match status" value="1"/>
</dbReference>
<evidence type="ECO:0000256" key="1">
    <source>
        <dbReference type="ARBA" id="ARBA00005254"/>
    </source>
</evidence>
<gene>
    <name evidence="3" type="ORF">SAMN02982922_4615</name>
</gene>
<keyword evidence="2" id="KW-0456">Lyase</keyword>
<dbReference type="NCBIfam" id="NF006013">
    <property type="entry name" value="PRK08150.1"/>
    <property type="match status" value="1"/>
</dbReference>
<protein>
    <submittedName>
        <fullName evidence="3">Enoyl-CoA hydratase/carnithine racemase</fullName>
    </submittedName>
</protein>
<dbReference type="Gene3D" id="1.10.12.10">
    <property type="entry name" value="Lyase 2-enoyl-coa Hydratase, Chain A, domain 2"/>
    <property type="match status" value="1"/>
</dbReference>
<sequence length="267" mass="28480">MSLTTSPQTRLPDGAGHVLVEVRDDIAILTFDRAEKRNAISDALADGLRAFFDAPPKSVRAVVVTGAGGHFSAGLDLGEQSRREPADVMKHSRRWHQLMDTIQFGGLPVVAAMSGSVIGGGLEIAASCHVRVAEPSTRFQLPEGKRGIFVGGGATVRIGRILGPDRMTEMMLTGRVYDAAEGYRLGLAHYLVGEGEGLDRAIALARDIASNASLVNYLVIHSIARIDDMSRGDGLYAESLSAALSQTGPDALEGLRAFLEKRKPNFS</sequence>
<dbReference type="GO" id="GO:0016829">
    <property type="term" value="F:lyase activity"/>
    <property type="evidence" value="ECO:0007669"/>
    <property type="project" value="UniProtKB-KW"/>
</dbReference>
<dbReference type="SUPFAM" id="SSF52096">
    <property type="entry name" value="ClpP/crotonase"/>
    <property type="match status" value="1"/>
</dbReference>
<evidence type="ECO:0000313" key="4">
    <source>
        <dbReference type="Proteomes" id="UP000193083"/>
    </source>
</evidence>
<comment type="similarity">
    <text evidence="1">Belongs to the enoyl-CoA hydratase/isomerase family.</text>
</comment>
<dbReference type="CDD" id="cd06558">
    <property type="entry name" value="crotonase-like"/>
    <property type="match status" value="1"/>
</dbReference>
<keyword evidence="4" id="KW-1185">Reference proteome</keyword>
<dbReference type="GO" id="GO:0006635">
    <property type="term" value="P:fatty acid beta-oxidation"/>
    <property type="evidence" value="ECO:0007669"/>
    <property type="project" value="TreeGrafter"/>
</dbReference>
<proteinExistence type="inferred from homology"/>
<evidence type="ECO:0000313" key="3">
    <source>
        <dbReference type="EMBL" id="SMH52149.1"/>
    </source>
</evidence>
<reference evidence="4" key="1">
    <citation type="submission" date="2017-04" db="EMBL/GenBank/DDBJ databases">
        <authorList>
            <person name="Varghese N."/>
            <person name="Submissions S."/>
        </authorList>
    </citation>
    <scope>NUCLEOTIDE SEQUENCE [LARGE SCALE GENOMIC DNA]</scope>
    <source>
        <strain evidence="4">B5P</strain>
    </source>
</reference>
<dbReference type="PANTHER" id="PTHR11941:SF54">
    <property type="entry name" value="ENOYL-COA HYDRATASE, MITOCHONDRIAL"/>
    <property type="match status" value="1"/>
</dbReference>
<dbReference type="AlphaFoldDB" id="A0A1X7PM57"/>
<dbReference type="PANTHER" id="PTHR11941">
    <property type="entry name" value="ENOYL-COA HYDRATASE-RELATED"/>
    <property type="match status" value="1"/>
</dbReference>
<dbReference type="InterPro" id="IPR014748">
    <property type="entry name" value="Enoyl-CoA_hydra_C"/>
</dbReference>
<dbReference type="Proteomes" id="UP000193083">
    <property type="component" value="Unassembled WGS sequence"/>
</dbReference>
<dbReference type="InterPro" id="IPR001753">
    <property type="entry name" value="Enoyl-CoA_hydra/iso"/>
</dbReference>
<accession>A0A1X7PM57</accession>
<organism evidence="3 4">
    <name type="scientific">Mesorhizobium australicum</name>
    <dbReference type="NCBI Taxonomy" id="536018"/>
    <lineage>
        <taxon>Bacteria</taxon>
        <taxon>Pseudomonadati</taxon>
        <taxon>Pseudomonadota</taxon>
        <taxon>Alphaproteobacteria</taxon>
        <taxon>Hyphomicrobiales</taxon>
        <taxon>Phyllobacteriaceae</taxon>
        <taxon>Mesorhizobium</taxon>
    </lineage>
</organism>